<evidence type="ECO:0000313" key="2">
    <source>
        <dbReference type="EMBL" id="SHI40514.1"/>
    </source>
</evidence>
<dbReference type="Proteomes" id="UP000184335">
    <property type="component" value="Unassembled WGS sequence"/>
</dbReference>
<keyword evidence="3" id="KW-1185">Reference proteome</keyword>
<evidence type="ECO:0000259" key="1">
    <source>
        <dbReference type="Pfam" id="PF14129"/>
    </source>
</evidence>
<dbReference type="STRING" id="1118202.SAMN05443429_101433"/>
<reference evidence="2 3" key="1">
    <citation type="submission" date="2016-11" db="EMBL/GenBank/DDBJ databases">
        <authorList>
            <person name="Jaros S."/>
            <person name="Januszkiewicz K."/>
            <person name="Wedrychowicz H."/>
        </authorList>
    </citation>
    <scope>NUCLEOTIDE SEQUENCE [LARGE SCALE GENOMIC DNA]</scope>
    <source>
        <strain evidence="2 3">DSM 25479</strain>
    </source>
</reference>
<sequence>MESADGKTMKKLQILALSVLLSCSGTIPKPENLIPEGEMSSIIADFAINDQMGLLNQQGDMQQQGLFILQQHRISQEQFLESHRYYLTKPWKLEKIYSDAQDIILSKDPEAKAYIEKKTKEETAPN</sequence>
<dbReference type="EMBL" id="FQYI01000001">
    <property type="protein sequence ID" value="SHI40514.1"/>
    <property type="molecule type" value="Genomic_DNA"/>
</dbReference>
<protein>
    <recommendedName>
        <fullName evidence="1">DUF4296 domain-containing protein</fullName>
    </recommendedName>
</protein>
<organism evidence="2 3">
    <name type="scientific">Cruoricaptor ignavus</name>
    <dbReference type="NCBI Taxonomy" id="1118202"/>
    <lineage>
        <taxon>Bacteria</taxon>
        <taxon>Pseudomonadati</taxon>
        <taxon>Bacteroidota</taxon>
        <taxon>Flavobacteriia</taxon>
        <taxon>Flavobacteriales</taxon>
        <taxon>Weeksellaceae</taxon>
        <taxon>Cruoricaptor</taxon>
    </lineage>
</organism>
<evidence type="ECO:0000313" key="3">
    <source>
        <dbReference type="Proteomes" id="UP000184335"/>
    </source>
</evidence>
<dbReference type="PROSITE" id="PS51257">
    <property type="entry name" value="PROKAR_LIPOPROTEIN"/>
    <property type="match status" value="1"/>
</dbReference>
<feature type="domain" description="DUF4296" evidence="1">
    <location>
        <begin position="30"/>
        <end position="106"/>
    </location>
</feature>
<accession>A0A1M6AVJ8</accession>
<dbReference type="AlphaFoldDB" id="A0A1M6AVJ8"/>
<dbReference type="InterPro" id="IPR025381">
    <property type="entry name" value="DUF4296"/>
</dbReference>
<dbReference type="Pfam" id="PF14129">
    <property type="entry name" value="DUF4296"/>
    <property type="match status" value="1"/>
</dbReference>
<name>A0A1M6AVJ8_9FLAO</name>
<proteinExistence type="predicted"/>
<gene>
    <name evidence="2" type="ORF">SAMN05443429_101433</name>
</gene>